<keyword evidence="2" id="KW-1185">Reference proteome</keyword>
<evidence type="ECO:0000313" key="1">
    <source>
        <dbReference type="EMBL" id="CAK0816932.1"/>
    </source>
</evidence>
<accession>A0ABN9RD61</accession>
<feature type="non-terminal residue" evidence="1">
    <location>
        <position position="1"/>
    </location>
</feature>
<gene>
    <name evidence="1" type="ORF">PCOR1329_LOCUS19689</name>
</gene>
<evidence type="ECO:0000313" key="2">
    <source>
        <dbReference type="Proteomes" id="UP001189429"/>
    </source>
</evidence>
<protein>
    <submittedName>
        <fullName evidence="1">Uncharacterized protein</fullName>
    </submittedName>
</protein>
<name>A0ABN9RD61_9DINO</name>
<sequence length="114" mass="12025">QDRKVPPRAVCAPSCRNASRRPRRAAAAMPGVCPMLRPPSARGASCARTLLAALEDVKLRPQVIHVGGVSEAELSMDFDVLAEGLPDGARIYLIGPDMAGASMGPGRPRHSQSQ</sequence>
<reference evidence="1" key="1">
    <citation type="submission" date="2023-10" db="EMBL/GenBank/DDBJ databases">
        <authorList>
            <person name="Chen Y."/>
            <person name="Shah S."/>
            <person name="Dougan E. K."/>
            <person name="Thang M."/>
            <person name="Chan C."/>
        </authorList>
    </citation>
    <scope>NUCLEOTIDE SEQUENCE [LARGE SCALE GENOMIC DNA]</scope>
</reference>
<dbReference type="Proteomes" id="UP001189429">
    <property type="component" value="Unassembled WGS sequence"/>
</dbReference>
<dbReference type="EMBL" id="CAUYUJ010006314">
    <property type="protein sequence ID" value="CAK0816932.1"/>
    <property type="molecule type" value="Genomic_DNA"/>
</dbReference>
<proteinExistence type="predicted"/>
<organism evidence="1 2">
    <name type="scientific">Prorocentrum cordatum</name>
    <dbReference type="NCBI Taxonomy" id="2364126"/>
    <lineage>
        <taxon>Eukaryota</taxon>
        <taxon>Sar</taxon>
        <taxon>Alveolata</taxon>
        <taxon>Dinophyceae</taxon>
        <taxon>Prorocentrales</taxon>
        <taxon>Prorocentraceae</taxon>
        <taxon>Prorocentrum</taxon>
    </lineage>
</organism>
<comment type="caution">
    <text evidence="1">The sequence shown here is derived from an EMBL/GenBank/DDBJ whole genome shotgun (WGS) entry which is preliminary data.</text>
</comment>